<dbReference type="OrthoDB" id="131404at2157"/>
<dbReference type="AlphaFoldDB" id="A0A099SZ57"/>
<reference evidence="1 2" key="1">
    <citation type="submission" date="2014-09" db="EMBL/GenBank/DDBJ databases">
        <title>Draft genome sequence of an obligately methylotrophic methanogen, Methanococcoides methylutens, isolated from marine sediment.</title>
        <authorList>
            <person name="Guan Y."/>
            <person name="Ngugi D.K."/>
            <person name="Blom J."/>
            <person name="Ali S."/>
            <person name="Ferry J.G."/>
            <person name="Stingl U."/>
        </authorList>
    </citation>
    <scope>NUCLEOTIDE SEQUENCE [LARGE SCALE GENOMIC DNA]</scope>
    <source>
        <strain evidence="1 2">DSM 2657</strain>
    </source>
</reference>
<dbReference type="EMBL" id="JRHO01000014">
    <property type="protein sequence ID" value="KGK98162.1"/>
    <property type="molecule type" value="Genomic_DNA"/>
</dbReference>
<protein>
    <submittedName>
        <fullName evidence="1">Uncharacterized protein</fullName>
    </submittedName>
</protein>
<dbReference type="Proteomes" id="UP000029859">
    <property type="component" value="Unassembled WGS sequence"/>
</dbReference>
<evidence type="ECO:0000313" key="1">
    <source>
        <dbReference type="EMBL" id="KGK98162.1"/>
    </source>
</evidence>
<organism evidence="1 2">
    <name type="scientific">Methanococcoides methylutens</name>
    <dbReference type="NCBI Taxonomy" id="2226"/>
    <lineage>
        <taxon>Archaea</taxon>
        <taxon>Methanobacteriati</taxon>
        <taxon>Methanobacteriota</taxon>
        <taxon>Stenosarchaea group</taxon>
        <taxon>Methanomicrobia</taxon>
        <taxon>Methanosarcinales</taxon>
        <taxon>Methanosarcinaceae</taxon>
        <taxon>Methanococcoides</taxon>
    </lineage>
</organism>
<evidence type="ECO:0000313" key="2">
    <source>
        <dbReference type="Proteomes" id="UP000029859"/>
    </source>
</evidence>
<gene>
    <name evidence="1" type="ORF">LI82_10585</name>
</gene>
<keyword evidence="2" id="KW-1185">Reference proteome</keyword>
<name>A0A099SZ57_METMT</name>
<accession>A0A099SZ57</accession>
<sequence length="201" mass="22221">MEKDEIIKTVREGLECMVGVGKTLVLNEEDRKTIAQLEEKADQMTLMGLGRGDNKGVKAVLQRDVIIPFQTTMEYKWPCGPNVILMHDDKVVGEDIADEDKIKSLEQSSDSLVIGNIVIYDKSVLTSLNCKSEPLVVVLPPKPCDEIEELPHICNATLASPSPPTDEYLKERMGLESEHGTGSFLLGFDFECGCNCNCNCE</sequence>
<dbReference type="RefSeq" id="WP_048195460.1">
    <property type="nucleotide sequence ID" value="NZ_CAAGSM010000001.1"/>
</dbReference>
<proteinExistence type="predicted"/>
<comment type="caution">
    <text evidence="1">The sequence shown here is derived from an EMBL/GenBank/DDBJ whole genome shotgun (WGS) entry which is preliminary data.</text>
</comment>